<organism evidence="1 2">
    <name type="scientific">Gossypium darwinii</name>
    <name type="common">Darwin's cotton</name>
    <name type="synonym">Gossypium barbadense var. darwinii</name>
    <dbReference type="NCBI Taxonomy" id="34276"/>
    <lineage>
        <taxon>Eukaryota</taxon>
        <taxon>Viridiplantae</taxon>
        <taxon>Streptophyta</taxon>
        <taxon>Embryophyta</taxon>
        <taxon>Tracheophyta</taxon>
        <taxon>Spermatophyta</taxon>
        <taxon>Magnoliopsida</taxon>
        <taxon>eudicotyledons</taxon>
        <taxon>Gunneridae</taxon>
        <taxon>Pentapetalae</taxon>
        <taxon>rosids</taxon>
        <taxon>malvids</taxon>
        <taxon>Malvales</taxon>
        <taxon>Malvaceae</taxon>
        <taxon>Malvoideae</taxon>
        <taxon>Gossypium</taxon>
    </lineage>
</organism>
<sequence>MGLRLRALQTALLHLKPDPNAICHTLSPLDTRPLASVVILEGSICQSVSCKFFCNSSKTALPPAWIQKCSKASLKSGMYGLTLALKIFFRTRVTKNMNCSVQGKTRGPRVVILVFNASPATAISSRANETPTVPFSSSLCWYLERLLSPALFDKSTAAPPMRNMQLHSNMDLSLPKYQFSVMFSVLTTTAYVLGLA</sequence>
<dbReference type="Proteomes" id="UP000323506">
    <property type="component" value="Chromosome A07"/>
</dbReference>
<accession>A0A5D2FYA0</accession>
<protein>
    <submittedName>
        <fullName evidence="1">Uncharacterized protein</fullName>
    </submittedName>
</protein>
<dbReference type="EMBL" id="CM017694">
    <property type="protein sequence ID" value="TYH10156.1"/>
    <property type="molecule type" value="Genomic_DNA"/>
</dbReference>
<keyword evidence="2" id="KW-1185">Reference proteome</keyword>
<name>A0A5D2FYA0_GOSDA</name>
<evidence type="ECO:0000313" key="1">
    <source>
        <dbReference type="EMBL" id="TYH10156.1"/>
    </source>
</evidence>
<dbReference type="AlphaFoldDB" id="A0A5D2FYA0"/>
<evidence type="ECO:0000313" key="2">
    <source>
        <dbReference type="Proteomes" id="UP000323506"/>
    </source>
</evidence>
<reference evidence="1 2" key="1">
    <citation type="submission" date="2019-06" db="EMBL/GenBank/DDBJ databases">
        <title>WGS assembly of Gossypium darwinii.</title>
        <authorList>
            <person name="Chen Z.J."/>
            <person name="Sreedasyam A."/>
            <person name="Ando A."/>
            <person name="Song Q."/>
            <person name="De L."/>
            <person name="Hulse-Kemp A."/>
            <person name="Ding M."/>
            <person name="Ye W."/>
            <person name="Kirkbride R."/>
            <person name="Jenkins J."/>
            <person name="Plott C."/>
            <person name="Lovell J."/>
            <person name="Lin Y.-M."/>
            <person name="Vaughn R."/>
            <person name="Liu B."/>
            <person name="Li W."/>
            <person name="Simpson S."/>
            <person name="Scheffler B."/>
            <person name="Saski C."/>
            <person name="Grover C."/>
            <person name="Hu G."/>
            <person name="Conover J."/>
            <person name="Carlson J."/>
            <person name="Shu S."/>
            <person name="Boston L."/>
            <person name="Williams M."/>
            <person name="Peterson D."/>
            <person name="Mcgee K."/>
            <person name="Jones D."/>
            <person name="Wendel J."/>
            <person name="Stelly D."/>
            <person name="Grimwood J."/>
            <person name="Schmutz J."/>
        </authorList>
    </citation>
    <scope>NUCLEOTIDE SEQUENCE [LARGE SCALE GENOMIC DNA]</scope>
    <source>
        <strain evidence="1">1808015.09</strain>
    </source>
</reference>
<gene>
    <name evidence="1" type="ORF">ES288_A07G156500v1</name>
</gene>
<proteinExistence type="predicted"/>